<dbReference type="Proteomes" id="UP000325466">
    <property type="component" value="Unassembled WGS sequence"/>
</dbReference>
<dbReference type="GeneID" id="83620683"/>
<name>A0A059MN13_9NOCA</name>
<dbReference type="CDD" id="cd06193">
    <property type="entry name" value="siderophore_interacting"/>
    <property type="match status" value="1"/>
</dbReference>
<dbReference type="Pfam" id="PF08021">
    <property type="entry name" value="FAD_binding_9"/>
    <property type="match status" value="1"/>
</dbReference>
<evidence type="ECO:0000313" key="3">
    <source>
        <dbReference type="EMBL" id="UYF95990.1"/>
    </source>
</evidence>
<evidence type="ECO:0000259" key="1">
    <source>
        <dbReference type="PROSITE" id="PS51384"/>
    </source>
</evidence>
<evidence type="ECO:0000313" key="5">
    <source>
        <dbReference type="Proteomes" id="UP001163947"/>
    </source>
</evidence>
<dbReference type="InterPro" id="IPR017927">
    <property type="entry name" value="FAD-bd_FR_type"/>
</dbReference>
<dbReference type="Gene3D" id="3.40.50.80">
    <property type="entry name" value="Nucleotide-binding domain of ferredoxin-NADP reductase (FNR) module"/>
    <property type="match status" value="1"/>
</dbReference>
<accession>A0A059MN13</accession>
<feature type="domain" description="FAD-binding FR-type" evidence="1">
    <location>
        <begin position="15"/>
        <end position="151"/>
    </location>
</feature>
<organism evidence="3 5">
    <name type="scientific">Rhodococcus aetherivorans</name>
    <dbReference type="NCBI Taxonomy" id="191292"/>
    <lineage>
        <taxon>Bacteria</taxon>
        <taxon>Bacillati</taxon>
        <taxon>Actinomycetota</taxon>
        <taxon>Actinomycetes</taxon>
        <taxon>Mycobacteriales</taxon>
        <taxon>Nocardiaceae</taxon>
        <taxon>Rhodococcus</taxon>
    </lineage>
</organism>
<dbReference type="Gene3D" id="2.40.30.10">
    <property type="entry name" value="Translation factors"/>
    <property type="match status" value="1"/>
</dbReference>
<dbReference type="SUPFAM" id="SSF63380">
    <property type="entry name" value="Riboflavin synthase domain-like"/>
    <property type="match status" value="1"/>
</dbReference>
<keyword evidence="4" id="KW-1185">Reference proteome</keyword>
<gene>
    <name evidence="3" type="ORF">OCS65_09660</name>
    <name evidence="2" type="ORF">RAJCM14343_5722</name>
</gene>
<dbReference type="RefSeq" id="WP_006940848.1">
    <property type="nucleotide sequence ID" value="NZ_BAAAYP010000009.1"/>
</dbReference>
<dbReference type="PROSITE" id="PS51384">
    <property type="entry name" value="FAD_FR"/>
    <property type="match status" value="1"/>
</dbReference>
<proteinExistence type="predicted"/>
<evidence type="ECO:0000313" key="4">
    <source>
        <dbReference type="Proteomes" id="UP000325466"/>
    </source>
</evidence>
<evidence type="ECO:0000313" key="2">
    <source>
        <dbReference type="EMBL" id="GES40439.1"/>
    </source>
</evidence>
<dbReference type="InterPro" id="IPR039261">
    <property type="entry name" value="FNR_nucleotide-bd"/>
</dbReference>
<reference evidence="2 4" key="1">
    <citation type="journal article" date="2018" name="Biodegradation">
        <title>1,4-Dioxane degradation characteristics of Rhodococcus aetherivorans JCM 14343.</title>
        <authorList>
            <person name="Inoue D."/>
            <person name="Tsunoda T."/>
            <person name="Yamamoto N."/>
            <person name="Ike M."/>
            <person name="Sei K."/>
        </authorList>
    </citation>
    <scope>NUCLEOTIDE SEQUENCE [LARGE SCALE GENOMIC DNA]</scope>
    <source>
        <strain evidence="2 4">JCM 14343</strain>
    </source>
</reference>
<dbReference type="GO" id="GO:0016491">
    <property type="term" value="F:oxidoreductase activity"/>
    <property type="evidence" value="ECO:0007669"/>
    <property type="project" value="InterPro"/>
</dbReference>
<dbReference type="PANTHER" id="PTHR30157">
    <property type="entry name" value="FERRIC REDUCTASE, NADPH-DEPENDENT"/>
    <property type="match status" value="1"/>
</dbReference>
<dbReference type="InterPro" id="IPR007037">
    <property type="entry name" value="SIP_rossman_dom"/>
</dbReference>
<dbReference type="InterPro" id="IPR017938">
    <property type="entry name" value="Riboflavin_synthase-like_b-brl"/>
</dbReference>
<dbReference type="Pfam" id="PF04954">
    <property type="entry name" value="SIP"/>
    <property type="match status" value="1"/>
</dbReference>
<reference evidence="3" key="3">
    <citation type="submission" date="2022-09" db="EMBL/GenBank/DDBJ databases">
        <title>The genome sequence of Rhodococcus aetherivorans N1.</title>
        <authorList>
            <person name="Jiang W."/>
        </authorList>
    </citation>
    <scope>NUCLEOTIDE SEQUENCE</scope>
    <source>
        <strain evidence="3">N1</strain>
    </source>
</reference>
<dbReference type="AlphaFoldDB" id="A0A059MN13"/>
<protein>
    <submittedName>
        <fullName evidence="2">Probable siderophore interacting protein</fullName>
    </submittedName>
    <submittedName>
        <fullName evidence="3">Siderophore-interacting protein</fullName>
    </submittedName>
</protein>
<reference evidence="2" key="2">
    <citation type="submission" date="2019-10" db="EMBL/GenBank/DDBJ databases">
        <title>Draft genome sequence of Rhodococcus aetherivorans JCM 14343.</title>
        <authorList>
            <person name="Inoue D."/>
            <person name="Nakazawa M."/>
            <person name="Yamamoto N."/>
            <person name="Sei K."/>
            <person name="Ike M."/>
        </authorList>
    </citation>
    <scope>NUCLEOTIDE SEQUENCE</scope>
    <source>
        <strain evidence="2">JCM 14343</strain>
    </source>
</reference>
<dbReference type="EMBL" id="CP106982">
    <property type="protein sequence ID" value="UYF95990.1"/>
    <property type="molecule type" value="Genomic_DNA"/>
</dbReference>
<dbReference type="InterPro" id="IPR039374">
    <property type="entry name" value="SIP_fam"/>
</dbReference>
<dbReference type="KEGG" id="rav:AAT18_19065"/>
<dbReference type="EMBL" id="BLAH01000197">
    <property type="protein sequence ID" value="GES40439.1"/>
    <property type="molecule type" value="Genomic_DNA"/>
</dbReference>
<dbReference type="Proteomes" id="UP001163947">
    <property type="component" value="Chromosome"/>
</dbReference>
<accession>A0A0F6YBF2</accession>
<accession>N1MD11</accession>
<dbReference type="PANTHER" id="PTHR30157:SF0">
    <property type="entry name" value="NADPH-DEPENDENT FERRIC-CHELATE REDUCTASE"/>
    <property type="match status" value="1"/>
</dbReference>
<sequence>MAVRTKTTRIAPASREIVTGRVLATERIGPSFVRVTVGGANVGRIAPMGFDQWFRLFFPAPGQRSLTLPATAGPQWWPEMRAMPEAVQPILRNYTIRRYREAGAGRYGDTAELDIDFATHGDTGPASQWARTAQPGAELALLDEGIMYHRPTEARWQILVADESALPAIAGILASSAGRHHAVPTEVFVEVDDAGDVAAQEIVPGPGVRLHTVVRPGRHAPPGPHVLEAVRAGALPDGPGYAFLAGESGLVTSLRRHLVRERGLAKSAVTFTGYWKFGAASY</sequence>
<dbReference type="InterPro" id="IPR013113">
    <property type="entry name" value="SIP_FAD-bd"/>
</dbReference>